<dbReference type="RefSeq" id="WP_019282873.1">
    <property type="nucleotide sequence ID" value="NZ_CP023054.1"/>
</dbReference>
<dbReference type="GO" id="GO:0005737">
    <property type="term" value="C:cytoplasm"/>
    <property type="evidence" value="ECO:0007669"/>
    <property type="project" value="UniProtKB-SubCell"/>
</dbReference>
<evidence type="ECO:0000256" key="20">
    <source>
        <dbReference type="ARBA" id="ARBA00047734"/>
    </source>
</evidence>
<dbReference type="Gene3D" id="3.10.129.10">
    <property type="entry name" value="Hotdog Thioesterase"/>
    <property type="match status" value="1"/>
</dbReference>
<keyword evidence="12" id="KW-0966">Cell projection</keyword>
<dbReference type="InterPro" id="IPR006683">
    <property type="entry name" value="Thioestr_dom"/>
</dbReference>
<dbReference type="AlphaFoldDB" id="A0A289GBF2"/>
<evidence type="ECO:0000256" key="15">
    <source>
        <dbReference type="ARBA" id="ARBA00038456"/>
    </source>
</evidence>
<feature type="domain" description="Thioesterase" evidence="24">
    <location>
        <begin position="51"/>
        <end position="109"/>
    </location>
</feature>
<dbReference type="Pfam" id="PF03061">
    <property type="entry name" value="4HBT"/>
    <property type="match status" value="1"/>
</dbReference>
<proteinExistence type="inferred from homology"/>
<evidence type="ECO:0000256" key="1">
    <source>
        <dbReference type="ARBA" id="ARBA00004170"/>
    </source>
</evidence>
<keyword evidence="8" id="KW-0276">Fatty acid metabolism</keyword>
<evidence type="ECO:0000256" key="13">
    <source>
        <dbReference type="ARBA" id="ARBA00035852"/>
    </source>
</evidence>
<dbReference type="SUPFAM" id="SSF54637">
    <property type="entry name" value="Thioesterase/thiol ester dehydrase-isomerase"/>
    <property type="match status" value="1"/>
</dbReference>
<comment type="catalytic activity">
    <reaction evidence="22">
        <text>dodecanoyl-CoA + H2O = dodecanoate + CoA + H(+)</text>
        <dbReference type="Rhea" id="RHEA:30135"/>
        <dbReference type="ChEBI" id="CHEBI:15377"/>
        <dbReference type="ChEBI" id="CHEBI:15378"/>
        <dbReference type="ChEBI" id="CHEBI:18262"/>
        <dbReference type="ChEBI" id="CHEBI:57287"/>
        <dbReference type="ChEBI" id="CHEBI:57375"/>
    </reaction>
    <physiologicalReaction direction="left-to-right" evidence="22">
        <dbReference type="Rhea" id="RHEA:30136"/>
    </physiologicalReaction>
</comment>
<evidence type="ECO:0000256" key="23">
    <source>
        <dbReference type="ARBA" id="ARBA00048180"/>
    </source>
</evidence>
<dbReference type="GO" id="GO:0016790">
    <property type="term" value="F:thiolester hydrolase activity"/>
    <property type="evidence" value="ECO:0007669"/>
    <property type="project" value="UniProtKB-ARBA"/>
</dbReference>
<comment type="similarity">
    <text evidence="15">Belongs to the THEM4/THEM5 thioesterase family.</text>
</comment>
<keyword evidence="7" id="KW-0378">Hydrolase</keyword>
<keyword evidence="10" id="KW-0443">Lipid metabolism</keyword>
<sequence>MNIQPPIQHCHCAVCCAPFFSETHTLQFNQTETGSVCAQIVATEKMQGYQGVMQGGLISTLHDAAMTHCLFAQCIYAMTAELNVRYVHPIPLNVPLQVEAHLIKQKRHIYYLCSTIFYDGLPYSTASAKFMCKAE</sequence>
<evidence type="ECO:0000256" key="7">
    <source>
        <dbReference type="ARBA" id="ARBA00022801"/>
    </source>
</evidence>
<evidence type="ECO:0000256" key="8">
    <source>
        <dbReference type="ARBA" id="ARBA00022832"/>
    </source>
</evidence>
<evidence type="ECO:0000313" key="26">
    <source>
        <dbReference type="Proteomes" id="UP000256923"/>
    </source>
</evidence>
<accession>A0A289GBF2</accession>
<dbReference type="GO" id="GO:0006631">
    <property type="term" value="P:fatty acid metabolic process"/>
    <property type="evidence" value="ECO:0007669"/>
    <property type="project" value="UniProtKB-KW"/>
</dbReference>
<evidence type="ECO:0000256" key="14">
    <source>
        <dbReference type="ARBA" id="ARBA00037002"/>
    </source>
</evidence>
<evidence type="ECO:0000256" key="18">
    <source>
        <dbReference type="ARBA" id="ARBA00043210"/>
    </source>
</evidence>
<evidence type="ECO:0000256" key="12">
    <source>
        <dbReference type="ARBA" id="ARBA00023273"/>
    </source>
</evidence>
<dbReference type="GO" id="GO:0016020">
    <property type="term" value="C:membrane"/>
    <property type="evidence" value="ECO:0007669"/>
    <property type="project" value="UniProtKB-SubCell"/>
</dbReference>
<evidence type="ECO:0000256" key="5">
    <source>
        <dbReference type="ARBA" id="ARBA00022490"/>
    </source>
</evidence>
<evidence type="ECO:0000259" key="24">
    <source>
        <dbReference type="Pfam" id="PF03061"/>
    </source>
</evidence>
<evidence type="ECO:0000256" key="2">
    <source>
        <dbReference type="ARBA" id="ARBA00004496"/>
    </source>
</evidence>
<keyword evidence="6" id="KW-0053">Apoptosis</keyword>
<evidence type="ECO:0000256" key="22">
    <source>
        <dbReference type="ARBA" id="ARBA00048074"/>
    </source>
</evidence>
<dbReference type="InterPro" id="IPR029069">
    <property type="entry name" value="HotDog_dom_sf"/>
</dbReference>
<evidence type="ECO:0000313" key="25">
    <source>
        <dbReference type="EMBL" id="AZS26126.1"/>
    </source>
</evidence>
<comment type="catalytic activity">
    <reaction evidence="14">
        <text>(9Z)-octadecenoyl-CoA + H2O = (9Z)-octadecenoate + CoA + H(+)</text>
        <dbReference type="Rhea" id="RHEA:40139"/>
        <dbReference type="ChEBI" id="CHEBI:15377"/>
        <dbReference type="ChEBI" id="CHEBI:15378"/>
        <dbReference type="ChEBI" id="CHEBI:30823"/>
        <dbReference type="ChEBI" id="CHEBI:57287"/>
        <dbReference type="ChEBI" id="CHEBI:57387"/>
    </reaction>
    <physiologicalReaction direction="left-to-right" evidence="14">
        <dbReference type="Rhea" id="RHEA:40140"/>
    </physiologicalReaction>
</comment>
<dbReference type="CDD" id="cd03443">
    <property type="entry name" value="PaaI_thioesterase"/>
    <property type="match status" value="1"/>
</dbReference>
<comment type="catalytic activity">
    <reaction evidence="21">
        <text>decanoyl-CoA + H2O = decanoate + CoA + H(+)</text>
        <dbReference type="Rhea" id="RHEA:40059"/>
        <dbReference type="ChEBI" id="CHEBI:15377"/>
        <dbReference type="ChEBI" id="CHEBI:15378"/>
        <dbReference type="ChEBI" id="CHEBI:27689"/>
        <dbReference type="ChEBI" id="CHEBI:57287"/>
        <dbReference type="ChEBI" id="CHEBI:61430"/>
    </reaction>
    <physiologicalReaction direction="left-to-right" evidence="21">
        <dbReference type="Rhea" id="RHEA:40060"/>
    </physiologicalReaction>
</comment>
<evidence type="ECO:0000256" key="9">
    <source>
        <dbReference type="ARBA" id="ARBA00022946"/>
    </source>
</evidence>
<keyword evidence="11" id="KW-0472">Membrane</keyword>
<evidence type="ECO:0000256" key="6">
    <source>
        <dbReference type="ARBA" id="ARBA00022703"/>
    </source>
</evidence>
<protein>
    <recommendedName>
        <fullName evidence="17">Acyl-coenzyme A thioesterase THEM4</fullName>
        <ecNumber evidence="16">3.1.2.2</ecNumber>
    </recommendedName>
    <alternativeName>
        <fullName evidence="18">Thioesterase superfamily member 4</fullName>
    </alternativeName>
</protein>
<comment type="catalytic activity">
    <reaction evidence="20">
        <text>hexadecanoyl-CoA + H2O = hexadecanoate + CoA + H(+)</text>
        <dbReference type="Rhea" id="RHEA:16645"/>
        <dbReference type="ChEBI" id="CHEBI:7896"/>
        <dbReference type="ChEBI" id="CHEBI:15377"/>
        <dbReference type="ChEBI" id="CHEBI:15378"/>
        <dbReference type="ChEBI" id="CHEBI:57287"/>
        <dbReference type="ChEBI" id="CHEBI:57379"/>
        <dbReference type="EC" id="3.1.2.2"/>
    </reaction>
    <physiologicalReaction direction="left-to-right" evidence="20">
        <dbReference type="Rhea" id="RHEA:16646"/>
    </physiologicalReaction>
</comment>
<comment type="catalytic activity">
    <reaction evidence="23">
        <text>tetradecanoyl-CoA + H2O = tetradecanoate + CoA + H(+)</text>
        <dbReference type="Rhea" id="RHEA:40119"/>
        <dbReference type="ChEBI" id="CHEBI:15377"/>
        <dbReference type="ChEBI" id="CHEBI:15378"/>
        <dbReference type="ChEBI" id="CHEBI:30807"/>
        <dbReference type="ChEBI" id="CHEBI:57287"/>
        <dbReference type="ChEBI" id="CHEBI:57385"/>
    </reaction>
    <physiologicalReaction direction="left-to-right" evidence="23">
        <dbReference type="Rhea" id="RHEA:40120"/>
    </physiologicalReaction>
</comment>
<evidence type="ECO:0000256" key="11">
    <source>
        <dbReference type="ARBA" id="ARBA00023136"/>
    </source>
</evidence>
<name>A0A289GBF2_VIBAN</name>
<keyword evidence="9" id="KW-0809">Transit peptide</keyword>
<keyword evidence="5" id="KW-0963">Cytoplasm</keyword>
<dbReference type="PANTHER" id="PTHR12418">
    <property type="entry name" value="ACYL-COENZYME A THIOESTERASE THEM4"/>
    <property type="match status" value="1"/>
</dbReference>
<dbReference type="InterPro" id="IPR052365">
    <property type="entry name" value="THEM4/THEM5_acyl-CoA_thioest"/>
</dbReference>
<comment type="catalytic activity">
    <reaction evidence="19">
        <text>octanoyl-CoA + H2O = octanoate + CoA + H(+)</text>
        <dbReference type="Rhea" id="RHEA:30143"/>
        <dbReference type="ChEBI" id="CHEBI:15377"/>
        <dbReference type="ChEBI" id="CHEBI:15378"/>
        <dbReference type="ChEBI" id="CHEBI:25646"/>
        <dbReference type="ChEBI" id="CHEBI:57287"/>
        <dbReference type="ChEBI" id="CHEBI:57386"/>
    </reaction>
    <physiologicalReaction direction="left-to-right" evidence="19">
        <dbReference type="Rhea" id="RHEA:30144"/>
    </physiologicalReaction>
</comment>
<evidence type="ECO:0000256" key="21">
    <source>
        <dbReference type="ARBA" id="ARBA00047969"/>
    </source>
</evidence>
<evidence type="ECO:0000256" key="17">
    <source>
        <dbReference type="ARBA" id="ARBA00040123"/>
    </source>
</evidence>
<evidence type="ECO:0000256" key="4">
    <source>
        <dbReference type="ARBA" id="ARBA00022475"/>
    </source>
</evidence>
<dbReference type="EMBL" id="CP034672">
    <property type="protein sequence ID" value="AZS26126.1"/>
    <property type="molecule type" value="Genomic_DNA"/>
</dbReference>
<organism evidence="25 26">
    <name type="scientific">Vibrio anguillarum</name>
    <name type="common">Listonella anguillarum</name>
    <dbReference type="NCBI Taxonomy" id="55601"/>
    <lineage>
        <taxon>Bacteria</taxon>
        <taxon>Pseudomonadati</taxon>
        <taxon>Pseudomonadota</taxon>
        <taxon>Gammaproteobacteria</taxon>
        <taxon>Vibrionales</taxon>
        <taxon>Vibrionaceae</taxon>
        <taxon>Vibrio</taxon>
    </lineage>
</organism>
<gene>
    <name evidence="25" type="ORF">DYL72_14505</name>
</gene>
<evidence type="ECO:0000256" key="16">
    <source>
        <dbReference type="ARBA" id="ARBA00038848"/>
    </source>
</evidence>
<comment type="subcellular location">
    <subcellularLocation>
        <location evidence="3">Cell projection</location>
        <location evidence="3">Ruffle membrane</location>
    </subcellularLocation>
    <subcellularLocation>
        <location evidence="2">Cytoplasm</location>
    </subcellularLocation>
    <subcellularLocation>
        <location evidence="1">Membrane</location>
        <topology evidence="1">Peripheral membrane protein</topology>
    </subcellularLocation>
</comment>
<keyword evidence="4" id="KW-1003">Cell membrane</keyword>
<dbReference type="EC" id="3.1.2.2" evidence="16"/>
<evidence type="ECO:0000256" key="3">
    <source>
        <dbReference type="ARBA" id="ARBA00004632"/>
    </source>
</evidence>
<comment type="catalytic activity">
    <reaction evidence="13">
        <text>(5Z,8Z,11Z,14Z)-eicosatetraenoyl-CoA + H2O = (5Z,8Z,11Z,14Z)-eicosatetraenoate + CoA + H(+)</text>
        <dbReference type="Rhea" id="RHEA:40151"/>
        <dbReference type="ChEBI" id="CHEBI:15377"/>
        <dbReference type="ChEBI" id="CHEBI:15378"/>
        <dbReference type="ChEBI" id="CHEBI:32395"/>
        <dbReference type="ChEBI" id="CHEBI:57287"/>
        <dbReference type="ChEBI" id="CHEBI:57368"/>
    </reaction>
    <physiologicalReaction direction="left-to-right" evidence="13">
        <dbReference type="Rhea" id="RHEA:40152"/>
    </physiologicalReaction>
</comment>
<dbReference type="Proteomes" id="UP000256923">
    <property type="component" value="Chromosome 1"/>
</dbReference>
<evidence type="ECO:0000256" key="19">
    <source>
        <dbReference type="ARBA" id="ARBA00047588"/>
    </source>
</evidence>
<dbReference type="PANTHER" id="PTHR12418:SF19">
    <property type="entry name" value="ACYL-COENZYME A THIOESTERASE THEM4"/>
    <property type="match status" value="1"/>
</dbReference>
<evidence type="ECO:0000256" key="10">
    <source>
        <dbReference type="ARBA" id="ARBA00023098"/>
    </source>
</evidence>
<reference evidence="25 26" key="1">
    <citation type="submission" date="2018-12" db="EMBL/GenBank/DDBJ databases">
        <title>Characterization and Draft Genome of Vibrio anguillarum J360 Marine Pathogen Isolated from an Outbreak in Lumpfish (Cyclopterus lumpus).</title>
        <authorList>
            <person name="Vasquez J.I."/>
            <person name="Cao T."/>
            <person name="Chakraborty S."/>
            <person name="Gnanagobal H."/>
            <person name="Wescot J."/>
            <person name="Boyce D."/>
            <person name="Santander J."/>
        </authorList>
    </citation>
    <scope>NUCLEOTIDE SEQUENCE [LARGE SCALE GENOMIC DNA]</scope>
    <source>
        <strain evidence="25 26">J360</strain>
    </source>
</reference>